<dbReference type="STRING" id="930992.A0A0C9ZSI5"/>
<evidence type="ECO:0000313" key="2">
    <source>
        <dbReference type="Proteomes" id="UP000054485"/>
    </source>
</evidence>
<dbReference type="InterPro" id="IPR041078">
    <property type="entry name" value="Plavaka"/>
</dbReference>
<dbReference type="EMBL" id="KN836316">
    <property type="protein sequence ID" value="KIK32256.1"/>
    <property type="molecule type" value="Genomic_DNA"/>
</dbReference>
<organism evidence="1 2">
    <name type="scientific">Suillus luteus UH-Slu-Lm8-n1</name>
    <dbReference type="NCBI Taxonomy" id="930992"/>
    <lineage>
        <taxon>Eukaryota</taxon>
        <taxon>Fungi</taxon>
        <taxon>Dikarya</taxon>
        <taxon>Basidiomycota</taxon>
        <taxon>Agaricomycotina</taxon>
        <taxon>Agaricomycetes</taxon>
        <taxon>Agaricomycetidae</taxon>
        <taxon>Boletales</taxon>
        <taxon>Suillineae</taxon>
        <taxon>Suillaceae</taxon>
        <taxon>Suillus</taxon>
    </lineage>
</organism>
<dbReference type="Pfam" id="PF18759">
    <property type="entry name" value="Plavaka"/>
    <property type="match status" value="1"/>
</dbReference>
<gene>
    <name evidence="1" type="ORF">CY34DRAFT_111036</name>
</gene>
<sequence length="371" mass="41524">MAPNCSSQGKYNYNSKTLTSDSQCPHYGKMYKSQGIKRHQSTCKMRDAEGKEAFALEFERDQRSALALEAVAGPSHIVMDVLLAANPELQADMGQAGLDNHMEFDGGNKGVQSPVLSDTSMASNTGHENTPPQPAVHIAHPHEFKTEFHPCSGHETLLQTFEEFGVASEALKAPPADEKPWCPFRSWGDFEFSEIALEAALNQSQVDKLLSLIVHIAQGHTHITLKNKADLHMALDNTAAELTPFTKHDIMVPYKKEQRVFEVYARPIWDWALDLLDNPLLVQYFIWDSQRLYKHNGTNFERFFSEPWTADCWWDIQSHLLANLNAALLCFILYADKTKLSTHGTVKGYPVMVHCANLPVDIQNDEGIGGG</sequence>
<proteinExistence type="predicted"/>
<reference evidence="1 2" key="1">
    <citation type="submission" date="2014-04" db="EMBL/GenBank/DDBJ databases">
        <authorList>
            <consortium name="DOE Joint Genome Institute"/>
            <person name="Kuo A."/>
            <person name="Ruytinx J."/>
            <person name="Rineau F."/>
            <person name="Colpaert J."/>
            <person name="Kohler A."/>
            <person name="Nagy L.G."/>
            <person name="Floudas D."/>
            <person name="Copeland A."/>
            <person name="Barry K.W."/>
            <person name="Cichocki N."/>
            <person name="Veneault-Fourrey C."/>
            <person name="LaButti K."/>
            <person name="Lindquist E.A."/>
            <person name="Lipzen A."/>
            <person name="Lundell T."/>
            <person name="Morin E."/>
            <person name="Murat C."/>
            <person name="Sun H."/>
            <person name="Tunlid A."/>
            <person name="Henrissat B."/>
            <person name="Grigoriev I.V."/>
            <person name="Hibbett D.S."/>
            <person name="Martin F."/>
            <person name="Nordberg H.P."/>
            <person name="Cantor M.N."/>
            <person name="Hua S.X."/>
        </authorList>
    </citation>
    <scope>NUCLEOTIDE SEQUENCE [LARGE SCALE GENOMIC DNA]</scope>
    <source>
        <strain evidence="1 2">UH-Slu-Lm8-n1</strain>
    </source>
</reference>
<keyword evidence="2" id="KW-1185">Reference proteome</keyword>
<accession>A0A0C9ZSI5</accession>
<reference evidence="2" key="2">
    <citation type="submission" date="2015-01" db="EMBL/GenBank/DDBJ databases">
        <title>Evolutionary Origins and Diversification of the Mycorrhizal Mutualists.</title>
        <authorList>
            <consortium name="DOE Joint Genome Institute"/>
            <consortium name="Mycorrhizal Genomics Consortium"/>
            <person name="Kohler A."/>
            <person name="Kuo A."/>
            <person name="Nagy L.G."/>
            <person name="Floudas D."/>
            <person name="Copeland A."/>
            <person name="Barry K.W."/>
            <person name="Cichocki N."/>
            <person name="Veneault-Fourrey C."/>
            <person name="LaButti K."/>
            <person name="Lindquist E.A."/>
            <person name="Lipzen A."/>
            <person name="Lundell T."/>
            <person name="Morin E."/>
            <person name="Murat C."/>
            <person name="Riley R."/>
            <person name="Ohm R."/>
            <person name="Sun H."/>
            <person name="Tunlid A."/>
            <person name="Henrissat B."/>
            <person name="Grigoriev I.V."/>
            <person name="Hibbett D.S."/>
            <person name="Martin F."/>
        </authorList>
    </citation>
    <scope>NUCLEOTIDE SEQUENCE [LARGE SCALE GENOMIC DNA]</scope>
    <source>
        <strain evidence="2">UH-Slu-Lm8-n1</strain>
    </source>
</reference>
<dbReference type="OrthoDB" id="3239511at2759"/>
<dbReference type="InParanoid" id="A0A0C9ZSI5"/>
<evidence type="ECO:0000313" key="1">
    <source>
        <dbReference type="EMBL" id="KIK32256.1"/>
    </source>
</evidence>
<dbReference type="Proteomes" id="UP000054485">
    <property type="component" value="Unassembled WGS sequence"/>
</dbReference>
<protein>
    <submittedName>
        <fullName evidence="1">Uncharacterized protein</fullName>
    </submittedName>
</protein>
<name>A0A0C9ZSI5_9AGAM</name>
<dbReference type="AlphaFoldDB" id="A0A0C9ZSI5"/>
<dbReference type="HOGENOM" id="CLU_046023_1_1_1"/>